<feature type="region of interest" description="Disordered" evidence="2">
    <location>
        <begin position="269"/>
        <end position="299"/>
    </location>
</feature>
<proteinExistence type="predicted"/>
<evidence type="ECO:0000313" key="5">
    <source>
        <dbReference type="EMBL" id="KRZ48423.1"/>
    </source>
</evidence>
<dbReference type="PANTHER" id="PTHR24416">
    <property type="entry name" value="TYROSINE-PROTEIN KINASE RECEPTOR"/>
    <property type="match status" value="1"/>
</dbReference>
<dbReference type="FunFam" id="1.10.510.10:FF:000994">
    <property type="entry name" value="Hypoxia Inhibited Receptor tyrosine kinase"/>
    <property type="match status" value="1"/>
</dbReference>
<dbReference type="Pfam" id="PF07714">
    <property type="entry name" value="PK_Tyr_Ser-Thr"/>
    <property type="match status" value="1"/>
</dbReference>
<feature type="compositionally biased region" description="Low complexity" evidence="2">
    <location>
        <begin position="1217"/>
        <end position="1227"/>
    </location>
</feature>
<feature type="compositionally biased region" description="Basic and acidic residues" evidence="2">
    <location>
        <begin position="416"/>
        <end position="467"/>
    </location>
</feature>
<dbReference type="GO" id="GO:0007169">
    <property type="term" value="P:cell surface receptor protein tyrosine kinase signaling pathway"/>
    <property type="evidence" value="ECO:0007669"/>
    <property type="project" value="TreeGrafter"/>
</dbReference>
<dbReference type="STRING" id="6335.A0A0V1KMT9"/>
<feature type="compositionally biased region" description="Basic and acidic residues" evidence="2">
    <location>
        <begin position="269"/>
        <end position="279"/>
    </location>
</feature>
<dbReference type="Gene3D" id="1.10.510.10">
    <property type="entry name" value="Transferase(Phosphotransferase) domain 1"/>
    <property type="match status" value="1"/>
</dbReference>
<gene>
    <name evidence="5" type="primary">F09A5.2</name>
    <name evidence="5" type="ORF">T02_10420</name>
</gene>
<dbReference type="EMBL" id="JYDW01000410">
    <property type="protein sequence ID" value="KRZ48423.1"/>
    <property type="molecule type" value="Genomic_DNA"/>
</dbReference>
<feature type="compositionally biased region" description="Basic and acidic residues" evidence="2">
    <location>
        <begin position="161"/>
        <end position="193"/>
    </location>
</feature>
<dbReference type="Proteomes" id="UP000054721">
    <property type="component" value="Unassembled WGS sequence"/>
</dbReference>
<dbReference type="SUPFAM" id="SSF56112">
    <property type="entry name" value="Protein kinase-like (PK-like)"/>
    <property type="match status" value="1"/>
</dbReference>
<feature type="compositionally biased region" description="Basic and acidic residues" evidence="2">
    <location>
        <begin position="557"/>
        <end position="574"/>
    </location>
</feature>
<reference evidence="5 6" key="1">
    <citation type="submission" date="2015-05" db="EMBL/GenBank/DDBJ databases">
        <title>Evolution of Trichinella species and genotypes.</title>
        <authorList>
            <person name="Korhonen P.K."/>
            <person name="Edoardo P."/>
            <person name="Giuseppe L.R."/>
            <person name="Gasser R.B."/>
        </authorList>
    </citation>
    <scope>NUCLEOTIDE SEQUENCE [LARGE SCALE GENOMIC DNA]</scope>
    <source>
        <strain evidence="5">ISS10</strain>
    </source>
</reference>
<dbReference type="OrthoDB" id="3256376at2759"/>
<feature type="region of interest" description="Disordered" evidence="2">
    <location>
        <begin position="140"/>
        <end position="209"/>
    </location>
</feature>
<keyword evidence="5" id="KW-0418">Kinase</keyword>
<feature type="coiled-coil region" evidence="1">
    <location>
        <begin position="700"/>
        <end position="832"/>
    </location>
</feature>
<dbReference type="SMART" id="SM00219">
    <property type="entry name" value="TyrKc"/>
    <property type="match status" value="1"/>
</dbReference>
<dbReference type="PRINTS" id="PR00109">
    <property type="entry name" value="TYRKINASE"/>
</dbReference>
<dbReference type="InterPro" id="IPR000719">
    <property type="entry name" value="Prot_kinase_dom"/>
</dbReference>
<evidence type="ECO:0000313" key="6">
    <source>
        <dbReference type="Proteomes" id="UP000054721"/>
    </source>
</evidence>
<dbReference type="GO" id="GO:0005524">
    <property type="term" value="F:ATP binding"/>
    <property type="evidence" value="ECO:0007669"/>
    <property type="project" value="InterPro"/>
</dbReference>
<dbReference type="InterPro" id="IPR050122">
    <property type="entry name" value="RTK"/>
</dbReference>
<feature type="compositionally biased region" description="Basic and acidic residues" evidence="2">
    <location>
        <begin position="480"/>
        <end position="517"/>
    </location>
</feature>
<evidence type="ECO:0000256" key="1">
    <source>
        <dbReference type="SAM" id="Coils"/>
    </source>
</evidence>
<evidence type="ECO:0000259" key="4">
    <source>
        <dbReference type="PROSITE" id="PS50011"/>
    </source>
</evidence>
<feature type="compositionally biased region" description="Basic and acidic residues" evidence="2">
    <location>
        <begin position="356"/>
        <end position="391"/>
    </location>
</feature>
<feature type="region of interest" description="Disordered" evidence="2">
    <location>
        <begin position="322"/>
        <end position="574"/>
    </location>
</feature>
<dbReference type="PROSITE" id="PS50011">
    <property type="entry name" value="PROTEIN_KINASE_DOM"/>
    <property type="match status" value="1"/>
</dbReference>
<comment type="caution">
    <text evidence="5">The sequence shown here is derived from an EMBL/GenBank/DDBJ whole genome shotgun (WGS) entry which is preliminary data.</text>
</comment>
<dbReference type="GO" id="GO:0004714">
    <property type="term" value="F:transmembrane receptor protein tyrosine kinase activity"/>
    <property type="evidence" value="ECO:0007669"/>
    <property type="project" value="TreeGrafter"/>
</dbReference>
<dbReference type="PROSITE" id="PS00109">
    <property type="entry name" value="PROTEIN_KINASE_TYR"/>
    <property type="match status" value="1"/>
</dbReference>
<dbReference type="InterPro" id="IPR001245">
    <property type="entry name" value="Ser-Thr/Tyr_kinase_cat_dom"/>
</dbReference>
<protein>
    <submittedName>
        <fullName evidence="5">Tyrosine-protein kinase F09A5.2</fullName>
    </submittedName>
</protein>
<dbReference type="Gene3D" id="3.30.200.20">
    <property type="entry name" value="Phosphorylase Kinase, domain 1"/>
    <property type="match status" value="1"/>
</dbReference>
<dbReference type="GO" id="GO:0043235">
    <property type="term" value="C:receptor complex"/>
    <property type="evidence" value="ECO:0007669"/>
    <property type="project" value="TreeGrafter"/>
</dbReference>
<dbReference type="CDD" id="cd00192">
    <property type="entry name" value="PTKc"/>
    <property type="match status" value="1"/>
</dbReference>
<feature type="domain" description="Protein kinase" evidence="4">
    <location>
        <begin position="1967"/>
        <end position="2268"/>
    </location>
</feature>
<keyword evidence="6" id="KW-1185">Reference proteome</keyword>
<dbReference type="InterPro" id="IPR020635">
    <property type="entry name" value="Tyr_kinase_cat_dom"/>
</dbReference>
<dbReference type="PANTHER" id="PTHR24416:SF583">
    <property type="entry name" value="RECEPTOR PROTEIN-TYROSINE KINASE"/>
    <property type="match status" value="1"/>
</dbReference>
<organism evidence="5 6">
    <name type="scientific">Trichinella nativa</name>
    <dbReference type="NCBI Taxonomy" id="6335"/>
    <lineage>
        <taxon>Eukaryota</taxon>
        <taxon>Metazoa</taxon>
        <taxon>Ecdysozoa</taxon>
        <taxon>Nematoda</taxon>
        <taxon>Enoplea</taxon>
        <taxon>Dorylaimia</taxon>
        <taxon>Trichinellida</taxon>
        <taxon>Trichinellidae</taxon>
        <taxon>Trichinella</taxon>
    </lineage>
</organism>
<evidence type="ECO:0000256" key="2">
    <source>
        <dbReference type="SAM" id="MobiDB-lite"/>
    </source>
</evidence>
<feature type="coiled-coil region" evidence="1">
    <location>
        <begin position="1003"/>
        <end position="1083"/>
    </location>
</feature>
<keyword evidence="3" id="KW-1133">Transmembrane helix</keyword>
<dbReference type="GO" id="GO:0005886">
    <property type="term" value="C:plasma membrane"/>
    <property type="evidence" value="ECO:0007669"/>
    <property type="project" value="TreeGrafter"/>
</dbReference>
<keyword evidence="3" id="KW-0472">Membrane</keyword>
<keyword evidence="3" id="KW-0812">Transmembrane</keyword>
<feature type="compositionally biased region" description="Low complexity" evidence="2">
    <location>
        <begin position="1197"/>
        <end position="1206"/>
    </location>
</feature>
<sequence length="2300" mass="258648">MIGFISITVMYFYLYAYFWFANVQLFSSLVVEDLHTDKYFLKVNDTASVYAIGPKHLWYGNESDHIFPRSLNFTAFLKFIETAIEEDKNLYVVDFHSRQVIRSDTARRFFTSEENVAIFRETVHDKDRFEDFLQTTLSNSSTGKSKGILPNLAEANGDALPVDKQRRQVNEESNIQRDDGHSSNADVAKDEHSNFSSARSGPGMEGDDDLKQQQFAASNFSATSDKAEIGNFSKLNETLSDLSKIVENAKSEVDKNLVKVDSQLKSHPVEDVKSVDKKLTKNSQKSTVDNLRLPSGDDAVNGGSLFTEEMNKMKDELKLENNFTVGGGKSSEEGKELNISSSYDDDHDSRSGSAADDGKSSDEKKKLGVSSSDDHHDSRSSTVADDGKSSEEGNELNVSSSDTDHGPESSTTADDGDGKSSEVKKELSVSSLDDHHDSRSSTVADDGRSSEERKELNVSSSDTDHGPESSTAAAAAGDGKSSEEGKELNVSSSDDHHDSRSSTVADDGRSSEKEKELSISSSYDDDHDSRSSSSAAAGGGEISNYTSVVDDASDDNDNVKVEETFPDGFPREDSWISQTCDKEEEQCDETNRRPVVGVPEMPASTDLMTLLIRGVKLYFDQSRRAFGSIWSLLFAVDDSSGGTSFPKATTFGWNDSSLLILTCVSLVVFVVDRLLWKRWQRKVYANDSDYVRLFSKYERLVEKLEQADDLQEEKSRILAELKCKDAALKGVEAELVRASRELENARGGVGSEFLEEGRLEAMEAAIAEKDRQLQDADRRFVELREEAEKLDRGHEAERQQLNEQIRQLYANLEREKSRNEKLVEELQSREVELASTVELKQREGQLLAELEASKVEIHGLKEVVQRLWQCRRRSNDQLKGVADWNVEEDEEATGVCEGSKQPTDDVDVGLDLAKLYAQLGRSNGELEKMRAEVEKEQRCRLAVEAELEQLRCERDSMKNAQQQAEMQTMEAVTRLKVLEEFFEARQKEMQKQLGMQMVISKQLEGFEDTANRLKDEKEHTEKMMAELRDEVEVLEKEKRKMQLQLERAQQDLWLANRKHDRQLDALQVENKHLRDRLVQADRLDGSGVSLETTNQSADAEVAAALLGVVPPPDLSLLGSLPELPPPDIPPPLMPPLPDLPLPAAVQCGGDGVNGSQPLYACEMVRLSGGCRRSKSINKGEIDVSGSPSPDLPTRMLSSSRGSIRSGRCYDDNDHAQLSPSSSSLRASARYHRPKDTEWSNGSGGRKNASAARSGEWRRKIRPPSSGGDGLYSSDRSMETDASVVSPPKLAVSGVPPKGAVNSRPVVRLRMIRKNQSFVGGGCCRQRLLLLHLEHGRPLTLLRLPSRRSTASKPHPCQENISTPTVMPFTGHGPFPTCPKGPTRLDHRRLMLTLLWTISLWQQSWAYPSAFQCRFIFLADCLRNNDTVKEAHLRILWLFKNCPNFSQILYNIAKNTVEIMTSTKTVYLETNFTCWKRLLQSSCNVSETSSSFNTVRHPPLNFEVNYFSDPFVNPYRLVINWSTVQFAELFVVEYKDMDDIFSTFSSQQSQAIINDDQYLVTTNLSVIFKKPRLCPTYGFRVAAVNYLGMSNFSDVVEISPPIPQPADLSYSVTDKRAFDEPYVNVEGEESARTVVVTVEYKSPPNWHLSDIVGVKSSLFWVDCRIPTNKILLVDQVTPAQNDSKIFIFLPDFVMTHMCKFMFMLEKLESACQTVFQYPDKNTSDYPGLDFILDCDNVVNSGCKNPASVINPKCFVDGVSYELVNQDEKLSKSDINITWKLSLEQLQWPILYYAIRLDEVEPDSSQFTLIYSPKVLRAVALVRTCDDEIDGIPLNCDNSTNNYLVKNIELGTRYTLQVCAVYESEQVAPIHWNLTTRTELDFTFAAVKSSNVVLKREHVYVLVASVATLLFAMLAIVLLYRRRSMKKQKSLAELANSHHDRPGATSENPYVAQPRRFDHWELGRSKVEIDFDKRLGSGAFGAVYKGKIIGRILGNRLSNSVLAENWTKMEDCDVAIKMLPEYADESAKSDFRKEINLMKQVGYHEKLVNMLGCITAEEPLCLIVEYCAQGDLLHYLRDRRKYMVQLESKGIDIGNLEDNSDVDLDMVLCLKDLISFSWQASVGMEYLSQKGFLHRDVAARNILVDHDKRIKIGDFGLCRYIYSDMVYMGKGGRLPIKWMALEAIKNYEFTTKSDVWSFGVLLFEIITLGGSPYPGIQPADMEQLLESGKRMEQPSNCPDELYMTMVNCWQKEPSTRPSFTEIRERLRAMLEKITEDYGYMGLSENRDYYNVTNAEDTGSNIS</sequence>
<feature type="coiled-coil region" evidence="1">
    <location>
        <begin position="912"/>
        <end position="967"/>
    </location>
</feature>
<feature type="region of interest" description="Disordered" evidence="2">
    <location>
        <begin position="1174"/>
        <end position="1289"/>
    </location>
</feature>
<feature type="transmembrane region" description="Helical" evidence="3">
    <location>
        <begin position="1897"/>
        <end position="1918"/>
    </location>
</feature>
<dbReference type="InterPro" id="IPR008266">
    <property type="entry name" value="Tyr_kinase_AS"/>
</dbReference>
<name>A0A0V1KMT9_9BILA</name>
<keyword evidence="5" id="KW-0808">Transferase</keyword>
<evidence type="ECO:0000256" key="3">
    <source>
        <dbReference type="SAM" id="Phobius"/>
    </source>
</evidence>
<keyword evidence="1" id="KW-0175">Coiled coil</keyword>
<accession>A0A0V1KMT9</accession>
<dbReference type="InterPro" id="IPR011009">
    <property type="entry name" value="Kinase-like_dom_sf"/>
</dbReference>